<name>A0A6M0Q5R1_9BACI</name>
<dbReference type="InterPro" id="IPR018392">
    <property type="entry name" value="LysM"/>
</dbReference>
<dbReference type="Pfam" id="PF00246">
    <property type="entry name" value="Peptidase_M14"/>
    <property type="match status" value="1"/>
</dbReference>
<evidence type="ECO:0000256" key="1">
    <source>
        <dbReference type="ARBA" id="ARBA00001947"/>
    </source>
</evidence>
<evidence type="ECO:0000256" key="5">
    <source>
        <dbReference type="ARBA" id="ARBA00022801"/>
    </source>
</evidence>
<feature type="domain" description="LysM" evidence="9">
    <location>
        <begin position="51"/>
        <end position="96"/>
    </location>
</feature>
<feature type="active site" description="Proton donor/acceptor" evidence="8">
    <location>
        <position position="368"/>
    </location>
</feature>
<dbReference type="AlphaFoldDB" id="A0A6M0Q5R1"/>
<comment type="similarity">
    <text evidence="2 8">Belongs to the peptidase M14 family.</text>
</comment>
<organism evidence="11 12">
    <name type="scientific">Bacillus mesophilus</name>
    <dbReference type="NCBI Taxonomy" id="1808955"/>
    <lineage>
        <taxon>Bacteria</taxon>
        <taxon>Bacillati</taxon>
        <taxon>Bacillota</taxon>
        <taxon>Bacilli</taxon>
        <taxon>Bacillales</taxon>
        <taxon>Bacillaceae</taxon>
        <taxon>Bacillus</taxon>
    </lineage>
</organism>
<evidence type="ECO:0000256" key="6">
    <source>
        <dbReference type="ARBA" id="ARBA00022833"/>
    </source>
</evidence>
<keyword evidence="3" id="KW-0645">Protease</keyword>
<feature type="domain" description="Peptidase M14" evidence="10">
    <location>
        <begin position="109"/>
        <end position="396"/>
    </location>
</feature>
<dbReference type="Gene3D" id="3.40.630.10">
    <property type="entry name" value="Zn peptidases"/>
    <property type="match status" value="1"/>
</dbReference>
<evidence type="ECO:0000259" key="9">
    <source>
        <dbReference type="PROSITE" id="PS51782"/>
    </source>
</evidence>
<evidence type="ECO:0000256" key="8">
    <source>
        <dbReference type="PROSITE-ProRule" id="PRU01379"/>
    </source>
</evidence>
<dbReference type="GO" id="GO:0006508">
    <property type="term" value="P:proteolysis"/>
    <property type="evidence" value="ECO:0007669"/>
    <property type="project" value="UniProtKB-KW"/>
</dbReference>
<comment type="caution">
    <text evidence="11">The sequence shown here is derived from an EMBL/GenBank/DDBJ whole genome shotgun (WGS) entry which is preliminary data.</text>
</comment>
<evidence type="ECO:0000259" key="10">
    <source>
        <dbReference type="PROSITE" id="PS52035"/>
    </source>
</evidence>
<proteinExistence type="inferred from homology"/>
<keyword evidence="6" id="KW-0862">Zinc</keyword>
<keyword evidence="7" id="KW-0482">Metalloprotease</keyword>
<reference evidence="11 12" key="1">
    <citation type="submission" date="2020-02" db="EMBL/GenBank/DDBJ databases">
        <title>Bacillus aquiflavi sp. nov., isolated from yellow water of strong flavor Chinese baijiu in Yibin region of China.</title>
        <authorList>
            <person name="Xie J."/>
        </authorList>
    </citation>
    <scope>NUCLEOTIDE SEQUENCE [LARGE SCALE GENOMIC DNA]</scope>
    <source>
        <strain evidence="11 12">SA4</strain>
    </source>
</reference>
<dbReference type="InterPro" id="IPR034274">
    <property type="entry name" value="ENP1_M14_CPD"/>
</dbReference>
<gene>
    <name evidence="11" type="ORF">G4D63_07580</name>
</gene>
<dbReference type="CDD" id="cd00118">
    <property type="entry name" value="LysM"/>
    <property type="match status" value="2"/>
</dbReference>
<dbReference type="PROSITE" id="PS00132">
    <property type="entry name" value="CARBOXYPEPT_ZN_1"/>
    <property type="match status" value="1"/>
</dbReference>
<protein>
    <submittedName>
        <fullName evidence="11">LysM peptidoglycan-binding domain-containing protein</fullName>
    </submittedName>
</protein>
<dbReference type="CDD" id="cd06229">
    <property type="entry name" value="M14_Endopeptidase_I"/>
    <property type="match status" value="1"/>
</dbReference>
<dbReference type="SUPFAM" id="SSF54106">
    <property type="entry name" value="LysM domain"/>
    <property type="match status" value="1"/>
</dbReference>
<dbReference type="PROSITE" id="PS51782">
    <property type="entry name" value="LYSM"/>
    <property type="match status" value="2"/>
</dbReference>
<keyword evidence="5" id="KW-0378">Hydrolase</keyword>
<dbReference type="RefSeq" id="WP_163179044.1">
    <property type="nucleotide sequence ID" value="NZ_JAAIWM010000002.1"/>
</dbReference>
<evidence type="ECO:0000313" key="11">
    <source>
        <dbReference type="EMBL" id="NEY71604.1"/>
    </source>
</evidence>
<dbReference type="Pfam" id="PF01476">
    <property type="entry name" value="LysM"/>
    <property type="match status" value="2"/>
</dbReference>
<keyword evidence="12" id="KW-1185">Reference proteome</keyword>
<dbReference type="Gene3D" id="3.10.350.10">
    <property type="entry name" value="LysM domain"/>
    <property type="match status" value="2"/>
</dbReference>
<keyword evidence="4" id="KW-0479">Metal-binding</keyword>
<feature type="domain" description="LysM" evidence="9">
    <location>
        <begin position="1"/>
        <end position="45"/>
    </location>
</feature>
<dbReference type="SMART" id="SM00257">
    <property type="entry name" value="LysM"/>
    <property type="match status" value="2"/>
</dbReference>
<evidence type="ECO:0000313" key="12">
    <source>
        <dbReference type="Proteomes" id="UP000481043"/>
    </source>
</evidence>
<dbReference type="InterPro" id="IPR036779">
    <property type="entry name" value="LysM_dom_sf"/>
</dbReference>
<evidence type="ECO:0000256" key="2">
    <source>
        <dbReference type="ARBA" id="ARBA00005988"/>
    </source>
</evidence>
<dbReference type="SUPFAM" id="SSF53187">
    <property type="entry name" value="Zn-dependent exopeptidases"/>
    <property type="match status" value="1"/>
</dbReference>
<evidence type="ECO:0000256" key="3">
    <source>
        <dbReference type="ARBA" id="ARBA00022670"/>
    </source>
</evidence>
<accession>A0A6M0Q5R1</accession>
<comment type="cofactor">
    <cofactor evidence="1">
        <name>Zn(2+)</name>
        <dbReference type="ChEBI" id="CHEBI:29105"/>
    </cofactor>
</comment>
<dbReference type="EMBL" id="JAAIWM010000002">
    <property type="protein sequence ID" value="NEY71604.1"/>
    <property type="molecule type" value="Genomic_DNA"/>
</dbReference>
<dbReference type="PANTHER" id="PTHR11705">
    <property type="entry name" value="PROTEASE FAMILY M14 CARBOXYPEPTIDASE A,B"/>
    <property type="match status" value="1"/>
</dbReference>
<sequence>MEVTVRQGDSLWYYSQLFGVPLPLMLDSNHIDLQKMIKIGDQVKIPGFMEESYKIKSGDTIWKLAQERNIHMDALLLLNPQQPNSMRLQEGETITLPLRITERVIRAKKEYNYSCLVEDLKVLEEFFPFIKVRSIGQSVLGKDLYELKIGNGPKKVHMNGSFHANEWITTAIIMQFVNDFLFSLTNNGSIQGIYMLPFYHEVTLSIVPMVNPDGVDLVLTGPPEQEPYRTMVMDINKGSFDFSNWKANIQGVDLNNQYPAYWDIEKERKEPKEPAPRDYPGDEPLTEPEAIAIAKHTETGDFARVLAFHTQGKEMYWGYQDLEPKEAGLIAKEFERVSGYKAIQHIDSHAGYRDWFIYKWKRPGYTIELGEGVNPLPLSQYDEIYKSSLGIFLASLYM</sequence>
<dbReference type="SMART" id="SM00631">
    <property type="entry name" value="Zn_pept"/>
    <property type="match status" value="1"/>
</dbReference>
<evidence type="ECO:0000256" key="7">
    <source>
        <dbReference type="ARBA" id="ARBA00023049"/>
    </source>
</evidence>
<dbReference type="Proteomes" id="UP000481043">
    <property type="component" value="Unassembled WGS sequence"/>
</dbReference>
<dbReference type="GO" id="GO:0004181">
    <property type="term" value="F:metallocarboxypeptidase activity"/>
    <property type="evidence" value="ECO:0007669"/>
    <property type="project" value="InterPro"/>
</dbReference>
<dbReference type="GO" id="GO:0005615">
    <property type="term" value="C:extracellular space"/>
    <property type="evidence" value="ECO:0007669"/>
    <property type="project" value="TreeGrafter"/>
</dbReference>
<dbReference type="InterPro" id="IPR057246">
    <property type="entry name" value="CARBOXYPEPT_ZN_1"/>
</dbReference>
<dbReference type="PRINTS" id="PR00765">
    <property type="entry name" value="CRBOXYPTASEA"/>
</dbReference>
<dbReference type="PANTHER" id="PTHR11705:SF143">
    <property type="entry name" value="SLL0236 PROTEIN"/>
    <property type="match status" value="1"/>
</dbReference>
<evidence type="ECO:0000256" key="4">
    <source>
        <dbReference type="ARBA" id="ARBA00022723"/>
    </source>
</evidence>
<dbReference type="InterPro" id="IPR000834">
    <property type="entry name" value="Peptidase_M14"/>
</dbReference>
<dbReference type="GO" id="GO:0008270">
    <property type="term" value="F:zinc ion binding"/>
    <property type="evidence" value="ECO:0007669"/>
    <property type="project" value="InterPro"/>
</dbReference>
<dbReference type="PROSITE" id="PS52035">
    <property type="entry name" value="PEPTIDASE_M14"/>
    <property type="match status" value="1"/>
</dbReference>